<feature type="coiled-coil region" evidence="10">
    <location>
        <begin position="92"/>
        <end position="122"/>
    </location>
</feature>
<gene>
    <name evidence="13" type="primary">KIZ</name>
</gene>
<comment type="function">
    <text evidence="8">Centrosomal protein required for establishing a robust mitotic centrosome architecture that can endure the forces that converge on the centrosomes during spindle formation. Required for stabilizing the expanded pericentriolar material around the centriole.</text>
</comment>
<feature type="region of interest" description="Disordered" evidence="11">
    <location>
        <begin position="598"/>
        <end position="617"/>
    </location>
</feature>
<dbReference type="RefSeq" id="XP_020646199.2">
    <property type="nucleotide sequence ID" value="XM_020790540.2"/>
</dbReference>
<feature type="compositionally biased region" description="Polar residues" evidence="11">
    <location>
        <begin position="185"/>
        <end position="194"/>
    </location>
</feature>
<evidence type="ECO:0000256" key="10">
    <source>
        <dbReference type="SAM" id="Coils"/>
    </source>
</evidence>
<keyword evidence="5" id="KW-0963">Cytoplasm</keyword>
<dbReference type="InParanoid" id="A0A6J0TIX4"/>
<comment type="subcellular location">
    <subcellularLocation>
        <location evidence="1">Cytoplasm</location>
        <location evidence="1">Cytoskeleton</location>
        <location evidence="1">Cilium basal body</location>
    </subcellularLocation>
    <subcellularLocation>
        <location evidence="2">Cytoplasm</location>
        <location evidence="2">Cytoskeleton</location>
        <location evidence="2">Microtubule organizing center</location>
        <location evidence="2">Centrosome</location>
    </subcellularLocation>
</comment>
<evidence type="ECO:0000256" key="8">
    <source>
        <dbReference type="ARBA" id="ARBA00024919"/>
    </source>
</evidence>
<evidence type="ECO:0000313" key="13">
    <source>
        <dbReference type="RefSeq" id="XP_020646199.2"/>
    </source>
</evidence>
<dbReference type="GeneID" id="110077463"/>
<organism evidence="12 13">
    <name type="scientific">Pogona vitticeps</name>
    <name type="common">central bearded dragon</name>
    <dbReference type="NCBI Taxonomy" id="103695"/>
    <lineage>
        <taxon>Eukaryota</taxon>
        <taxon>Metazoa</taxon>
        <taxon>Chordata</taxon>
        <taxon>Craniata</taxon>
        <taxon>Vertebrata</taxon>
        <taxon>Euteleostomi</taxon>
        <taxon>Lepidosauria</taxon>
        <taxon>Squamata</taxon>
        <taxon>Bifurcata</taxon>
        <taxon>Unidentata</taxon>
        <taxon>Episquamata</taxon>
        <taxon>Toxicofera</taxon>
        <taxon>Iguania</taxon>
        <taxon>Acrodonta</taxon>
        <taxon>Agamidae</taxon>
        <taxon>Amphibolurinae</taxon>
        <taxon>Pogona</taxon>
    </lineage>
</organism>
<dbReference type="Proteomes" id="UP001652642">
    <property type="component" value="Chromosome 4"/>
</dbReference>
<feature type="compositionally biased region" description="Basic and acidic residues" evidence="11">
    <location>
        <begin position="643"/>
        <end position="654"/>
    </location>
</feature>
<evidence type="ECO:0000313" key="12">
    <source>
        <dbReference type="Proteomes" id="UP001652642"/>
    </source>
</evidence>
<feature type="compositionally biased region" description="Polar residues" evidence="11">
    <location>
        <begin position="598"/>
        <end position="609"/>
    </location>
</feature>
<protein>
    <recommendedName>
        <fullName evidence="4">Centrosomal protein kizuna</fullName>
    </recommendedName>
    <alternativeName>
        <fullName evidence="9">Polo-like kinase 1 substrate 1</fullName>
    </alternativeName>
</protein>
<evidence type="ECO:0000256" key="4">
    <source>
        <dbReference type="ARBA" id="ARBA00013872"/>
    </source>
</evidence>
<evidence type="ECO:0000256" key="3">
    <source>
        <dbReference type="ARBA" id="ARBA00010767"/>
    </source>
</evidence>
<proteinExistence type="inferred from homology"/>
<evidence type="ECO:0000256" key="6">
    <source>
        <dbReference type="ARBA" id="ARBA00023212"/>
    </source>
</evidence>
<feature type="coiled-coil region" evidence="10">
    <location>
        <begin position="14"/>
        <end position="48"/>
    </location>
</feature>
<evidence type="ECO:0000256" key="2">
    <source>
        <dbReference type="ARBA" id="ARBA00004300"/>
    </source>
</evidence>
<dbReference type="CTD" id="55857"/>
<evidence type="ECO:0000256" key="11">
    <source>
        <dbReference type="SAM" id="MobiDB-lite"/>
    </source>
</evidence>
<reference evidence="13" key="1">
    <citation type="submission" date="2025-08" db="UniProtKB">
        <authorList>
            <consortium name="RefSeq"/>
        </authorList>
    </citation>
    <scope>IDENTIFICATION</scope>
</reference>
<dbReference type="AlphaFoldDB" id="A0A6J0TIX4"/>
<keyword evidence="10" id="KW-0175">Coiled coil</keyword>
<feature type="compositionally biased region" description="Low complexity" evidence="11">
    <location>
        <begin position="655"/>
        <end position="669"/>
    </location>
</feature>
<dbReference type="InterPro" id="IPR026742">
    <property type="entry name" value="Centrosomal_kizuma"/>
</dbReference>
<accession>A0A6J0TIX4</accession>
<feature type="region of interest" description="Disordered" evidence="11">
    <location>
        <begin position="336"/>
        <end position="373"/>
    </location>
</feature>
<dbReference type="KEGG" id="pvt:110077463"/>
<evidence type="ECO:0000256" key="9">
    <source>
        <dbReference type="ARBA" id="ARBA00031153"/>
    </source>
</evidence>
<feature type="compositionally biased region" description="Basic and acidic residues" evidence="11">
    <location>
        <begin position="282"/>
        <end position="300"/>
    </location>
</feature>
<dbReference type="GO" id="GO:0005813">
    <property type="term" value="C:centrosome"/>
    <property type="evidence" value="ECO:0007669"/>
    <property type="project" value="UniProtKB-SubCell"/>
</dbReference>
<evidence type="ECO:0000256" key="5">
    <source>
        <dbReference type="ARBA" id="ARBA00022490"/>
    </source>
</evidence>
<keyword evidence="6" id="KW-0206">Cytoskeleton</keyword>
<dbReference type="GO" id="GO:0007051">
    <property type="term" value="P:spindle organization"/>
    <property type="evidence" value="ECO:0007669"/>
    <property type="project" value="InterPro"/>
</dbReference>
<keyword evidence="7" id="KW-0966">Cell projection</keyword>
<dbReference type="FunCoup" id="A0A6J0TIX4">
    <property type="interactions" value="284"/>
</dbReference>
<dbReference type="PANTHER" id="PTHR16299">
    <property type="entry name" value="CENTROSOMAL PROTEIN KIZUNA"/>
    <property type="match status" value="1"/>
</dbReference>
<dbReference type="PANTHER" id="PTHR16299:SF2">
    <property type="entry name" value="CENTROSOMAL PROTEIN KIZUNA"/>
    <property type="match status" value="1"/>
</dbReference>
<name>A0A6J0TIX4_9SAUR</name>
<sequence>MHGTWKPSAAGGGSDDYDEQLRRLQADLRDSEIKRMELERKMLEYSKSDTCLTNMKHMRLKKYLKEICDRQKKSLLRNQDLLKEFDWFEAHIRKFASRSESLQKLKAEYEREMKSRRILERENILKHEETDDIKHQNMPEARQAGINNRTAMSRGLYHTATIFMGRQMSAVSSIDDFHVQQKSSELTKSFSISDPHTRRQPSRSSYMTDSCVVQTNSDLQCSNKSDKIDGKTYLLMGEEMPVTSSISHENERTHCLTAECDTSNCSGNFVEKNTSPECNSPLHERLSPENRTTDLKSDSSCKSLEETLTHRHFLNEQESKQPISLACRPEQLVSGNEHSREKFSAPGGCLQLDKNVQDESESRDESSDLSVSLSEDEEEIDLLKPHLSLQDVGCHMSVKPANTAYNEVHQHLQCHDTSSLASSSSHKTRECLSFEGFSHLLTFIEEMVVGSASDCPLFYQSKAVNAAELDTLISLCNESGSLKREDLEICEALVLHQLQRLLQSMENKCLLPDNAFNSKSETLDENQSRPELTSYFTRLCKHAWLLQKHNVSVEQEVKYLFDNLLILQRLEQSDQATSLLKESFPEAYESKSLAFSSKTSCNSQKNNSLKKQDTEVTSWCEDESKEESLVEKIPITGLNIDDSGLKEQKSDRTSSEPSISSLERSSLSRGENQKKMPSTIKSKAFWGDSDDSNSDIEAALRPQVQSSHEEDFDDFYD</sequence>
<evidence type="ECO:0000256" key="7">
    <source>
        <dbReference type="ARBA" id="ARBA00023273"/>
    </source>
</evidence>
<feature type="region of interest" description="Disordered" evidence="11">
    <location>
        <begin position="640"/>
        <end position="717"/>
    </location>
</feature>
<comment type="similarity">
    <text evidence="3">Belongs to the kizuna family.</text>
</comment>
<dbReference type="OrthoDB" id="8015657at2759"/>
<evidence type="ECO:0000256" key="1">
    <source>
        <dbReference type="ARBA" id="ARBA00004120"/>
    </source>
</evidence>
<feature type="region of interest" description="Disordered" evidence="11">
    <location>
        <begin position="273"/>
        <end position="300"/>
    </location>
</feature>
<keyword evidence="12" id="KW-1185">Reference proteome</keyword>
<feature type="region of interest" description="Disordered" evidence="11">
    <location>
        <begin position="185"/>
        <end position="206"/>
    </location>
</feature>